<dbReference type="GO" id="GO:0006914">
    <property type="term" value="P:autophagy"/>
    <property type="evidence" value="ECO:0007669"/>
    <property type="project" value="TreeGrafter"/>
</dbReference>
<dbReference type="PANTHER" id="PTHR12894">
    <property type="entry name" value="CNH DOMAIN CONTAINING"/>
    <property type="match status" value="1"/>
</dbReference>
<dbReference type="AlphaFoldDB" id="A0AAF0J472"/>
<reference evidence="1" key="1">
    <citation type="submission" date="2023-03" db="EMBL/GenBank/DDBJ databases">
        <title>Mating type loci evolution in Malassezia.</title>
        <authorList>
            <person name="Coelho M.A."/>
        </authorList>
    </citation>
    <scope>NUCLEOTIDE SEQUENCE</scope>
    <source>
        <strain evidence="1">CBS 9557</strain>
    </source>
</reference>
<dbReference type="EMBL" id="CP119898">
    <property type="protein sequence ID" value="WFD28717.1"/>
    <property type="molecule type" value="Genomic_DNA"/>
</dbReference>
<evidence type="ECO:0000313" key="1">
    <source>
        <dbReference type="EMBL" id="WFD28717.1"/>
    </source>
</evidence>
<evidence type="ECO:0000313" key="2">
    <source>
        <dbReference type="Proteomes" id="UP001213623"/>
    </source>
</evidence>
<name>A0AAF0J472_9BASI</name>
<dbReference type="GO" id="GO:0034058">
    <property type="term" value="P:endosomal vesicle fusion"/>
    <property type="evidence" value="ECO:0007669"/>
    <property type="project" value="TreeGrafter"/>
</dbReference>
<dbReference type="GO" id="GO:0016020">
    <property type="term" value="C:membrane"/>
    <property type="evidence" value="ECO:0007669"/>
    <property type="project" value="TreeGrafter"/>
</dbReference>
<evidence type="ECO:0008006" key="3">
    <source>
        <dbReference type="Google" id="ProtNLM"/>
    </source>
</evidence>
<dbReference type="GO" id="GO:0005737">
    <property type="term" value="C:cytoplasm"/>
    <property type="evidence" value="ECO:0007669"/>
    <property type="project" value="TreeGrafter"/>
</dbReference>
<keyword evidence="2" id="KW-1185">Reference proteome</keyword>
<gene>
    <name evidence="1" type="ORF">MNAN1_003730</name>
</gene>
<protein>
    <recommendedName>
        <fullName evidence="3">CNH domain-containing protein</fullName>
    </recommendedName>
</protein>
<dbReference type="InterPro" id="IPR032914">
    <property type="entry name" value="Vam6/VPS39/TRAP1"/>
</dbReference>
<sequence>MSYGSHFIRTLIPRAGSIRWFSYRSLGAGHKRSDTNCAYLRRRSYVVVLLTQIPADWTLDVQAPAMPPNTSQATELHPCPVLLARIAAQPTGVPVAPSARTHAGLARLAEVVVGWAAPYSQPAPRSIPVDLTFERLYLGVIPATALRMLPTMLAVLALPIVLFDIPIPRDAFIAHRHNDCMCLATATEYTLVNLETGTVQPIGLPISQSAQVSSARTRPSILPIPAYDDELPCFLITSHSDSGTLGAFVRADGEPTARLLEWPSHPRAVVADFPYVCALLRNDTIHIHHLPTLSLVEVQPVDPAWEPRFLVSTAPNSHLCASGPGLATQLVSPTSAGKDRLPPLSCVRTLPPRILMGGKRSLQCLTRRSPGSAWLQCAHAGAWHAAHTHLARDDVHDDEARVACLLHGLHCIHEGLFAQAAPWLVQGHIDPRLLLTLWPALAPKDIGMLPQGAAGFYAALPPTMEDLVRVHLAWNYAPDVPLDDVHLRALGAALTNRAEQMLVHVLRASDVTEPDVATALCHLFLQRDPSVPLAELAPWWEACHVDRVARLLRDAHRYHALCQLLLQRAEPSDSLHVAQQLLDGTLHDVVDGPLSPIQLASYAPRLAPAARLDLGLVLAHHDRACALEVLCDVDFVSVDAAPALHTIQKVDASLAEALLEHVVLSAPRAMPSLHESLLSQYLASPAADEPRTCAKRRQLLACSPVLDGQLVAQLNGRPVEQAILLCKAGRYEEALAFLVNAHEFDAAERVCATGRVLPPEALEEPGWARLAALAPATHLPSSESQRLRHALAALYMTPSTSSHAFCAPCAHLLHVHASEFALDAVLTAVPAEWPVQALAPFLERALRTAQHTRRTAHVAKAAALPLSLEAAAQRWHAVRALGGLVEDPR</sequence>
<dbReference type="Proteomes" id="UP001213623">
    <property type="component" value="Chromosome 7"/>
</dbReference>
<organism evidence="1 2">
    <name type="scientific">Malassezia nana</name>
    <dbReference type="NCBI Taxonomy" id="180528"/>
    <lineage>
        <taxon>Eukaryota</taxon>
        <taxon>Fungi</taxon>
        <taxon>Dikarya</taxon>
        <taxon>Basidiomycota</taxon>
        <taxon>Ustilaginomycotina</taxon>
        <taxon>Malasseziomycetes</taxon>
        <taxon>Malasseziales</taxon>
        <taxon>Malasseziaceae</taxon>
        <taxon>Malassezia</taxon>
    </lineage>
</organism>
<accession>A0AAF0J472</accession>
<proteinExistence type="predicted"/>
<dbReference type="PANTHER" id="PTHR12894:SF27">
    <property type="entry name" value="TRANSFORMING GROWTH FACTOR-BETA RECEPTOR-ASSOCIATED PROTEIN 1"/>
    <property type="match status" value="1"/>
</dbReference>